<feature type="compositionally biased region" description="Low complexity" evidence="4">
    <location>
        <begin position="277"/>
        <end position="290"/>
    </location>
</feature>
<evidence type="ECO:0000256" key="4">
    <source>
        <dbReference type="SAM" id="MobiDB-lite"/>
    </source>
</evidence>
<feature type="region of interest" description="Disordered" evidence="4">
    <location>
        <begin position="273"/>
        <end position="347"/>
    </location>
</feature>
<dbReference type="GeneID" id="91091490"/>
<keyword evidence="2" id="KW-0677">Repeat</keyword>
<feature type="region of interest" description="Disordered" evidence="4">
    <location>
        <begin position="1"/>
        <end position="52"/>
    </location>
</feature>
<dbReference type="SUPFAM" id="SSF54277">
    <property type="entry name" value="CAD &amp; PB1 domains"/>
    <property type="match status" value="1"/>
</dbReference>
<feature type="domain" description="PX" evidence="6">
    <location>
        <begin position="340"/>
        <end position="478"/>
    </location>
</feature>
<evidence type="ECO:0000259" key="6">
    <source>
        <dbReference type="PROSITE" id="PS50195"/>
    </source>
</evidence>
<proteinExistence type="predicted"/>
<feature type="region of interest" description="Disordered" evidence="4">
    <location>
        <begin position="109"/>
        <end position="163"/>
    </location>
</feature>
<gene>
    <name evidence="7" type="ORF">L201_000818</name>
</gene>
<dbReference type="SUPFAM" id="SSF50044">
    <property type="entry name" value="SH3-domain"/>
    <property type="match status" value="2"/>
</dbReference>
<feature type="domain" description="SH3" evidence="5">
    <location>
        <begin position="165"/>
        <end position="227"/>
    </location>
</feature>
<dbReference type="InterPro" id="IPR035550">
    <property type="entry name" value="Bem1/Scd2_PX"/>
</dbReference>
<protein>
    <recommendedName>
        <fullName evidence="9">Bud emergence protein 1</fullName>
    </recommendedName>
</protein>
<feature type="domain" description="SH3" evidence="5">
    <location>
        <begin position="50"/>
        <end position="110"/>
    </location>
</feature>
<keyword evidence="8" id="KW-1185">Reference proteome</keyword>
<dbReference type="GO" id="GO:0030674">
    <property type="term" value="F:protein-macromolecule adaptor activity"/>
    <property type="evidence" value="ECO:0007669"/>
    <property type="project" value="TreeGrafter"/>
</dbReference>
<dbReference type="GO" id="GO:0043332">
    <property type="term" value="C:mating projection tip"/>
    <property type="evidence" value="ECO:0007669"/>
    <property type="project" value="TreeGrafter"/>
</dbReference>
<feature type="compositionally biased region" description="Polar residues" evidence="4">
    <location>
        <begin position="291"/>
        <end position="325"/>
    </location>
</feature>
<feature type="region of interest" description="Disordered" evidence="4">
    <location>
        <begin position="498"/>
        <end position="629"/>
    </location>
</feature>
<dbReference type="PANTHER" id="PTHR15706">
    <property type="entry name" value="SH3 MULTIPLE DOMAIN"/>
    <property type="match status" value="1"/>
</dbReference>
<evidence type="ECO:0000256" key="3">
    <source>
        <dbReference type="PROSITE-ProRule" id="PRU00192"/>
    </source>
</evidence>
<sequence length="714" mass="79073">MKSLRRSLNNNNNSNNSSSSSSSPAPSPPLPHGQQQSATPLGRPSQKVAPPQKVIKALQSHRSTNPQELSYNKGDFWYVTGERNEWFEALNPLTGSRGLVPKADFEEFVKGGRHPSGQKSIDQGNHGRPYTPSQGHLSQQSDPRSPPGTNISPPLSAGTTASKPKQPVYAIVQYDFHAERPDELDAKKGEPIVVIAQSNHEWFVAKPIGRLGGPGLIPVTFVEIRDPATGKPVEMNPNMVPAVEEWKKATADYKAAAIPLGRFDISPEQAVTNSPYAPAQASSANGSQSSLPRTGSTSSVNQLQNANGRISQSSRHISNPPTQKQAEPVYKPEQDPMFPPGELTSLGVPSFHNESGNYWFRLQVNFVPDEPNAPAYTLSLYRTYEDFYDFQITLLDTFPYEAGRSSRPGEEDRTPPERILPYMPGPVDDEIDDELTEYRREELDAYVRALIDLRSKQAGYILRHELIRTFFAAKYGDYCEEIPREDIMGELEERLAEVQVSDQQQIQSHQRGLSSSDHMRSQSSASRHSQNHSISLNDNNQDNRYSPQPYIPGHHTSHSQSASRSISSRGASPLPPIDTQQHQHQSNSRPGSSRQSGLMSTTSITPSTGLLSSSNVIPNSASGGGGQPPYIKIKIYDRATDDLIAIRVHPSVTHSELFEKVRARLGPNVNLLRYRSSMDGGAANNQGYKDLTDDRELRDWMRIEDQKLVLYAEQ</sequence>
<dbReference type="SUPFAM" id="SSF64268">
    <property type="entry name" value="PX domain"/>
    <property type="match status" value="1"/>
</dbReference>
<dbReference type="Proteomes" id="UP001355207">
    <property type="component" value="Chromosome 1"/>
</dbReference>
<feature type="compositionally biased region" description="Polar residues" evidence="4">
    <location>
        <begin position="578"/>
        <end position="621"/>
    </location>
</feature>
<feature type="compositionally biased region" description="Polar residues" evidence="4">
    <location>
        <begin position="131"/>
        <end position="163"/>
    </location>
</feature>
<evidence type="ECO:0000256" key="2">
    <source>
        <dbReference type="ARBA" id="ARBA00022737"/>
    </source>
</evidence>
<evidence type="ECO:0000313" key="7">
    <source>
        <dbReference type="EMBL" id="WWC85948.1"/>
    </source>
</evidence>
<dbReference type="GO" id="GO:0005938">
    <property type="term" value="C:cell cortex"/>
    <property type="evidence" value="ECO:0007669"/>
    <property type="project" value="UniProtKB-ARBA"/>
</dbReference>
<dbReference type="Pfam" id="PF00787">
    <property type="entry name" value="PX"/>
    <property type="match status" value="1"/>
</dbReference>
<dbReference type="GO" id="GO:0051130">
    <property type="term" value="P:positive regulation of cellular component organization"/>
    <property type="evidence" value="ECO:0007669"/>
    <property type="project" value="UniProtKB-ARBA"/>
</dbReference>
<dbReference type="Gene3D" id="3.10.20.90">
    <property type="entry name" value="Phosphatidylinositol 3-kinase Catalytic Subunit, Chain A, domain 1"/>
    <property type="match status" value="1"/>
</dbReference>
<dbReference type="CDD" id="cd06890">
    <property type="entry name" value="PX_Bem1p"/>
    <property type="match status" value="1"/>
</dbReference>
<feature type="compositionally biased region" description="Basic and acidic residues" evidence="4">
    <location>
        <begin position="407"/>
        <end position="416"/>
    </location>
</feature>
<dbReference type="InterPro" id="IPR001452">
    <property type="entry name" value="SH3_domain"/>
</dbReference>
<evidence type="ECO:0000259" key="5">
    <source>
        <dbReference type="PROSITE" id="PS50002"/>
    </source>
</evidence>
<dbReference type="RefSeq" id="XP_066072711.1">
    <property type="nucleotide sequence ID" value="XM_066216614.1"/>
</dbReference>
<evidence type="ECO:0000256" key="1">
    <source>
        <dbReference type="ARBA" id="ARBA00022443"/>
    </source>
</evidence>
<dbReference type="PROSITE" id="PS50002">
    <property type="entry name" value="SH3"/>
    <property type="match status" value="2"/>
</dbReference>
<dbReference type="Pfam" id="PF00018">
    <property type="entry name" value="SH3_1"/>
    <property type="match status" value="1"/>
</dbReference>
<dbReference type="PROSITE" id="PS50195">
    <property type="entry name" value="PX"/>
    <property type="match status" value="1"/>
</dbReference>
<feature type="compositionally biased region" description="Low complexity" evidence="4">
    <location>
        <begin position="558"/>
        <end position="572"/>
    </location>
</feature>
<reference evidence="7 8" key="1">
    <citation type="submission" date="2024-01" db="EMBL/GenBank/DDBJ databases">
        <title>Comparative genomics of Cryptococcus and Kwoniella reveals pathogenesis evolution and contrasting modes of karyotype evolution via chromosome fusion or intercentromeric recombination.</title>
        <authorList>
            <person name="Coelho M.A."/>
            <person name="David-Palma M."/>
            <person name="Shea T."/>
            <person name="Bowers K."/>
            <person name="McGinley-Smith S."/>
            <person name="Mohammad A.W."/>
            <person name="Gnirke A."/>
            <person name="Yurkov A.M."/>
            <person name="Nowrousian M."/>
            <person name="Sun S."/>
            <person name="Cuomo C.A."/>
            <person name="Heitman J."/>
        </authorList>
    </citation>
    <scope>NUCLEOTIDE SEQUENCE [LARGE SCALE GENOMIC DNA]</scope>
    <source>
        <strain evidence="7 8">CBS 6074</strain>
    </source>
</reference>
<dbReference type="CDD" id="cd11879">
    <property type="entry name" value="SH3_Bem1p_2"/>
    <property type="match status" value="1"/>
</dbReference>
<keyword evidence="1 3" id="KW-0728">SH3 domain</keyword>
<dbReference type="EMBL" id="CP144098">
    <property type="protein sequence ID" value="WWC85948.1"/>
    <property type="molecule type" value="Genomic_DNA"/>
</dbReference>
<dbReference type="InterPro" id="IPR036871">
    <property type="entry name" value="PX_dom_sf"/>
</dbReference>
<evidence type="ECO:0008006" key="9">
    <source>
        <dbReference type="Google" id="ProtNLM"/>
    </source>
</evidence>
<dbReference type="GO" id="GO:0035091">
    <property type="term" value="F:phosphatidylinositol binding"/>
    <property type="evidence" value="ECO:0007669"/>
    <property type="project" value="InterPro"/>
</dbReference>
<dbReference type="GO" id="GO:1902494">
    <property type="term" value="C:catalytic complex"/>
    <property type="evidence" value="ECO:0007669"/>
    <property type="project" value="UniProtKB-ARBA"/>
</dbReference>
<feature type="compositionally biased region" description="Polar residues" evidence="4">
    <location>
        <begin position="511"/>
        <end position="546"/>
    </location>
</feature>
<dbReference type="Gene3D" id="3.30.1520.10">
    <property type="entry name" value="Phox-like domain"/>
    <property type="match status" value="1"/>
</dbReference>
<dbReference type="SMART" id="SM00312">
    <property type="entry name" value="PX"/>
    <property type="match status" value="1"/>
</dbReference>
<dbReference type="Pfam" id="PF07653">
    <property type="entry name" value="SH3_2"/>
    <property type="match status" value="1"/>
</dbReference>
<dbReference type="GO" id="GO:0000747">
    <property type="term" value="P:conjugation with cellular fusion"/>
    <property type="evidence" value="ECO:0007669"/>
    <property type="project" value="TreeGrafter"/>
</dbReference>
<dbReference type="FunFam" id="2.30.30.40:FF:000093">
    <property type="entry name" value="Protein kinase activator Bem1"/>
    <property type="match status" value="1"/>
</dbReference>
<evidence type="ECO:0000313" key="8">
    <source>
        <dbReference type="Proteomes" id="UP001355207"/>
    </source>
</evidence>
<accession>A0AAX4JNE8</accession>
<dbReference type="PANTHER" id="PTHR15706:SF2">
    <property type="entry name" value="SH3 AND PX DOMAIN-CONTAINING PROTEIN 2A"/>
    <property type="match status" value="1"/>
</dbReference>
<feature type="compositionally biased region" description="Low complexity" evidence="4">
    <location>
        <begin position="6"/>
        <end position="24"/>
    </location>
</feature>
<feature type="region of interest" description="Disordered" evidence="4">
    <location>
        <begin position="401"/>
        <end position="427"/>
    </location>
</feature>
<dbReference type="SMART" id="SM00326">
    <property type="entry name" value="SH3"/>
    <property type="match status" value="2"/>
</dbReference>
<organism evidence="7 8">
    <name type="scientific">Kwoniella dendrophila CBS 6074</name>
    <dbReference type="NCBI Taxonomy" id="1295534"/>
    <lineage>
        <taxon>Eukaryota</taxon>
        <taxon>Fungi</taxon>
        <taxon>Dikarya</taxon>
        <taxon>Basidiomycota</taxon>
        <taxon>Agaricomycotina</taxon>
        <taxon>Tremellomycetes</taxon>
        <taxon>Tremellales</taxon>
        <taxon>Cryptococcaceae</taxon>
        <taxon>Kwoniella</taxon>
    </lineage>
</organism>
<dbReference type="InterPro" id="IPR035549">
    <property type="entry name" value="Bem1/Scd2_SH3_2"/>
</dbReference>
<name>A0AAX4JNE8_9TREE</name>
<dbReference type="InterPro" id="IPR001683">
    <property type="entry name" value="PX_dom"/>
</dbReference>
<dbReference type="InterPro" id="IPR051228">
    <property type="entry name" value="NADPH_Oxidase/PX-Domain"/>
</dbReference>
<dbReference type="AlphaFoldDB" id="A0AAX4JNE8"/>
<feature type="compositionally biased region" description="Low complexity" evidence="4">
    <location>
        <begin position="498"/>
        <end position="510"/>
    </location>
</feature>
<dbReference type="InterPro" id="IPR036028">
    <property type="entry name" value="SH3-like_dom_sf"/>
</dbReference>
<dbReference type="Gene3D" id="2.30.30.40">
    <property type="entry name" value="SH3 Domains"/>
    <property type="match status" value="2"/>
</dbReference>